<name>A0A369T4P1_9PROT</name>
<proteinExistence type="predicted"/>
<dbReference type="Gene3D" id="3.40.50.880">
    <property type="match status" value="1"/>
</dbReference>
<dbReference type="SUPFAM" id="SSF46689">
    <property type="entry name" value="Homeodomain-like"/>
    <property type="match status" value="2"/>
</dbReference>
<gene>
    <name evidence="5" type="ORF">DRB17_18640</name>
</gene>
<evidence type="ECO:0000313" key="6">
    <source>
        <dbReference type="Proteomes" id="UP000253941"/>
    </source>
</evidence>
<dbReference type="Proteomes" id="UP000253941">
    <property type="component" value="Unassembled WGS sequence"/>
</dbReference>
<dbReference type="CDD" id="cd03136">
    <property type="entry name" value="GATase1_AraC_ArgR_like"/>
    <property type="match status" value="1"/>
</dbReference>
<dbReference type="InterPro" id="IPR009057">
    <property type="entry name" value="Homeodomain-like_sf"/>
</dbReference>
<dbReference type="PANTHER" id="PTHR43130">
    <property type="entry name" value="ARAC-FAMILY TRANSCRIPTIONAL REGULATOR"/>
    <property type="match status" value="1"/>
</dbReference>
<evidence type="ECO:0000256" key="3">
    <source>
        <dbReference type="ARBA" id="ARBA00023163"/>
    </source>
</evidence>
<dbReference type="GO" id="GO:0043565">
    <property type="term" value="F:sequence-specific DNA binding"/>
    <property type="evidence" value="ECO:0007669"/>
    <property type="project" value="InterPro"/>
</dbReference>
<sequence length="319" mass="34514">MVGTIKSVSAYRIGFLLIDGFALMSYAAAVEPLRAANLLAGGTVYEVRHVPAAGARAVSSGGAVVEASAELGHDFDFDLVLVVAGGDPAVFRDERAFNWLRGLARRGVRLGGVSGGPVILALAGLMEGRRMTVHWEHAPALAEISPTLMVERTLYVIDRDRITCAGGTAPLDMMHALIAEHQGPAFARQVSDWFLHTEVRPSGGPQRAGLVERHGTTNPAVIQAIEAMENHIADPLELAQLAQLSGVGPRQLNRLFREKLGCRTMEFYRKLRLDKARNLLEQSTLSLTEIALATGFANSAHFSKVFRDFFGHAPSILRT</sequence>
<dbReference type="InterPro" id="IPR002818">
    <property type="entry name" value="DJ-1/PfpI"/>
</dbReference>
<reference evidence="5 6" key="1">
    <citation type="submission" date="2018-07" db="EMBL/GenBank/DDBJ databases">
        <title>Venubactetium sediminum gen. nov., sp. nov., isolated from a marine solar saltern.</title>
        <authorList>
            <person name="Wang S."/>
        </authorList>
    </citation>
    <scope>NUCLEOTIDE SEQUENCE [LARGE SCALE GENOMIC DNA]</scope>
    <source>
        <strain evidence="5 6">WD2A32</strain>
    </source>
</reference>
<keyword evidence="1" id="KW-0805">Transcription regulation</keyword>
<dbReference type="InterPro" id="IPR052158">
    <property type="entry name" value="INH-QAR"/>
</dbReference>
<dbReference type="PROSITE" id="PS00041">
    <property type="entry name" value="HTH_ARAC_FAMILY_1"/>
    <property type="match status" value="1"/>
</dbReference>
<dbReference type="InterPro" id="IPR020449">
    <property type="entry name" value="Tscrpt_reg_AraC-type_HTH"/>
</dbReference>
<dbReference type="InterPro" id="IPR018062">
    <property type="entry name" value="HTH_AraC-typ_CS"/>
</dbReference>
<dbReference type="EMBL" id="QPMH01000030">
    <property type="protein sequence ID" value="RDD60311.1"/>
    <property type="molecule type" value="Genomic_DNA"/>
</dbReference>
<evidence type="ECO:0000313" key="5">
    <source>
        <dbReference type="EMBL" id="RDD60311.1"/>
    </source>
</evidence>
<protein>
    <submittedName>
        <fullName evidence="5">GlxA family transcriptional regulator</fullName>
    </submittedName>
</protein>
<evidence type="ECO:0000256" key="2">
    <source>
        <dbReference type="ARBA" id="ARBA00023125"/>
    </source>
</evidence>
<keyword evidence="3" id="KW-0804">Transcription</keyword>
<feature type="domain" description="HTH araC/xylS-type" evidence="4">
    <location>
        <begin position="222"/>
        <end position="319"/>
    </location>
</feature>
<dbReference type="SUPFAM" id="SSF52317">
    <property type="entry name" value="Class I glutamine amidotransferase-like"/>
    <property type="match status" value="1"/>
</dbReference>
<keyword evidence="2" id="KW-0238">DNA-binding</keyword>
<dbReference type="Gene3D" id="1.10.10.60">
    <property type="entry name" value="Homeodomain-like"/>
    <property type="match status" value="1"/>
</dbReference>
<dbReference type="InterPro" id="IPR029062">
    <property type="entry name" value="Class_I_gatase-like"/>
</dbReference>
<organism evidence="5 6">
    <name type="scientific">Ferruginivarius sediminum</name>
    <dbReference type="NCBI Taxonomy" id="2661937"/>
    <lineage>
        <taxon>Bacteria</taxon>
        <taxon>Pseudomonadati</taxon>
        <taxon>Pseudomonadota</taxon>
        <taxon>Alphaproteobacteria</taxon>
        <taxon>Rhodospirillales</taxon>
        <taxon>Rhodospirillaceae</taxon>
        <taxon>Ferruginivarius</taxon>
    </lineage>
</organism>
<keyword evidence="6" id="KW-1185">Reference proteome</keyword>
<accession>A0A369T4P1</accession>
<dbReference type="Pfam" id="PF01965">
    <property type="entry name" value="DJ-1_PfpI"/>
    <property type="match status" value="1"/>
</dbReference>
<dbReference type="Pfam" id="PF12833">
    <property type="entry name" value="HTH_18"/>
    <property type="match status" value="1"/>
</dbReference>
<dbReference type="AlphaFoldDB" id="A0A369T4P1"/>
<dbReference type="GO" id="GO:0003700">
    <property type="term" value="F:DNA-binding transcription factor activity"/>
    <property type="evidence" value="ECO:0007669"/>
    <property type="project" value="InterPro"/>
</dbReference>
<evidence type="ECO:0000256" key="1">
    <source>
        <dbReference type="ARBA" id="ARBA00023015"/>
    </source>
</evidence>
<evidence type="ECO:0000259" key="4">
    <source>
        <dbReference type="PROSITE" id="PS01124"/>
    </source>
</evidence>
<dbReference type="PRINTS" id="PR00032">
    <property type="entry name" value="HTHARAC"/>
</dbReference>
<dbReference type="InterPro" id="IPR018060">
    <property type="entry name" value="HTH_AraC"/>
</dbReference>
<dbReference type="SMART" id="SM00342">
    <property type="entry name" value="HTH_ARAC"/>
    <property type="match status" value="1"/>
</dbReference>
<dbReference type="PANTHER" id="PTHR43130:SF3">
    <property type="entry name" value="HTH-TYPE TRANSCRIPTIONAL REGULATOR RV1931C"/>
    <property type="match status" value="1"/>
</dbReference>
<dbReference type="PROSITE" id="PS01124">
    <property type="entry name" value="HTH_ARAC_FAMILY_2"/>
    <property type="match status" value="1"/>
</dbReference>
<comment type="caution">
    <text evidence="5">The sequence shown here is derived from an EMBL/GenBank/DDBJ whole genome shotgun (WGS) entry which is preliminary data.</text>
</comment>